<dbReference type="Proteomes" id="UP000652176">
    <property type="component" value="Unassembled WGS sequence"/>
</dbReference>
<dbReference type="Pfam" id="PF11249">
    <property type="entry name" value="DUF3047"/>
    <property type="match status" value="1"/>
</dbReference>
<organism evidence="1 2">
    <name type="scientific">Methylomonas albis</name>
    <dbReference type="NCBI Taxonomy" id="1854563"/>
    <lineage>
        <taxon>Bacteria</taxon>
        <taxon>Pseudomonadati</taxon>
        <taxon>Pseudomonadota</taxon>
        <taxon>Gammaproteobacteria</taxon>
        <taxon>Methylococcales</taxon>
        <taxon>Methylococcaceae</taxon>
        <taxon>Methylomonas</taxon>
    </lineage>
</organism>
<reference evidence="1 2" key="1">
    <citation type="submission" date="2020-09" db="EMBL/GenBank/DDBJ databases">
        <title>Methylomonas albis sp. nov. and Methylomonas fluvii sp. nov.: Two cold-adapted methanotrophs from the River Elbe and an amended description of Methylovulum psychrotolerans strain Eb1.</title>
        <authorList>
            <person name="Bussmann I.K."/>
            <person name="Klings K.-W."/>
            <person name="Warnstedt J."/>
            <person name="Hoppert M."/>
            <person name="Saborowski A."/>
            <person name="Horn F."/>
            <person name="Liebner S."/>
        </authorList>
    </citation>
    <scope>NUCLEOTIDE SEQUENCE [LARGE SCALE GENOMIC DNA]</scope>
    <source>
        <strain evidence="1 2">EbA</strain>
    </source>
</reference>
<dbReference type="InterPro" id="IPR021409">
    <property type="entry name" value="DUF3047"/>
</dbReference>
<dbReference type="EMBL" id="JACXSS010000001">
    <property type="protein sequence ID" value="MBD9357920.1"/>
    <property type="molecule type" value="Genomic_DNA"/>
</dbReference>
<sequence length="363" mass="40933">MTAAIIIDLKAEFAALLQTAEQNLVRDFHFLSLASDLKPWQDTGIELVEGDCLTTFVSGQTRFKDLPLSLEADFQVWFRIGLDGEVFRGTRQSHSCTATRPGRLFIGSYFPGEWTTKSGDLATPDAAYAMVTGDLSVLVIRWQDDALKSLQQLSAPSLAGHLIAQEIDRLQSPVLPPENWHYLWFLGEAEIYRACQTPENTPAVCCHTHNDTGIIQKSVVLDFMPDTLLRWAWKIEVLPSAVREDTLPTHDYLSIAVEFDNGQDITYYWSAELAPETAYRCPIPTWQHRETHVVIRSGAEGLGQWFNEERNLYADYVKTIGGDLPGKIVKVWLIAVSLFQHQEGHCQYADINILSNQRVIPIL</sequence>
<comment type="caution">
    <text evidence="1">The sequence shown here is derived from an EMBL/GenBank/DDBJ whole genome shotgun (WGS) entry which is preliminary data.</text>
</comment>
<keyword evidence="2" id="KW-1185">Reference proteome</keyword>
<accession>A0ABR9D471</accession>
<dbReference type="RefSeq" id="WP_192376168.1">
    <property type="nucleotide sequence ID" value="NZ_CAJHIV010000001.1"/>
</dbReference>
<evidence type="ECO:0000313" key="2">
    <source>
        <dbReference type="Proteomes" id="UP000652176"/>
    </source>
</evidence>
<name>A0ABR9D471_9GAMM</name>
<protein>
    <submittedName>
        <fullName evidence="1">DUF3047 domain-containing protein</fullName>
    </submittedName>
</protein>
<proteinExistence type="predicted"/>
<gene>
    <name evidence="1" type="ORF">IE877_18940</name>
</gene>
<evidence type="ECO:0000313" key="1">
    <source>
        <dbReference type="EMBL" id="MBD9357920.1"/>
    </source>
</evidence>